<dbReference type="GO" id="GO:0019702">
    <property type="term" value="F:protein arginine N5-methyltransferase activity"/>
    <property type="evidence" value="ECO:0007669"/>
    <property type="project" value="EnsemblFungi"/>
</dbReference>
<keyword evidence="10" id="KW-1185">Reference proteome</keyword>
<dbReference type="STRING" id="683960.A0A1E3P7M0"/>
<dbReference type="GO" id="GO:0032259">
    <property type="term" value="P:methylation"/>
    <property type="evidence" value="ECO:0007669"/>
    <property type="project" value="UniProtKB-KW"/>
</dbReference>
<dbReference type="PANTHER" id="PTHR32379:SF1">
    <property type="entry name" value="GUANIDINOACETATE N-METHYLTRANSFERASE"/>
    <property type="match status" value="1"/>
</dbReference>
<keyword evidence="2 6" id="KW-0489">Methyltransferase</keyword>
<dbReference type="EMBL" id="KV454209">
    <property type="protein sequence ID" value="ODQ61290.1"/>
    <property type="molecule type" value="Genomic_DNA"/>
</dbReference>
<dbReference type="Proteomes" id="UP000094112">
    <property type="component" value="Unassembled WGS sequence"/>
</dbReference>
<feature type="domain" description="RMT2" evidence="8">
    <location>
        <begin position="192"/>
        <end position="429"/>
    </location>
</feature>
<dbReference type="OrthoDB" id="19014at2759"/>
<feature type="compositionally biased region" description="Acidic residues" evidence="7">
    <location>
        <begin position="141"/>
        <end position="172"/>
    </location>
</feature>
<name>A0A1E3P7M0_WICAA</name>
<evidence type="ECO:0000256" key="1">
    <source>
        <dbReference type="ARBA" id="ARBA00022490"/>
    </source>
</evidence>
<dbReference type="RefSeq" id="XP_019040497.1">
    <property type="nucleotide sequence ID" value="XM_019181481.1"/>
</dbReference>
<dbReference type="PROSITE" id="PS51559">
    <property type="entry name" value="SAM_RMT2"/>
    <property type="match status" value="1"/>
</dbReference>
<dbReference type="EC" id="2.1.1.-" evidence="6"/>
<evidence type="ECO:0000259" key="8">
    <source>
        <dbReference type="PROSITE" id="PS51559"/>
    </source>
</evidence>
<sequence>MSELHDLCRLTKRPIDQEYIKNLQYYLSNGIPATYTLEEAENFELGKEDGELTSTTTPLHLISYNIPNDLTEGETQIVLQIIDELFSWGAGWNLTDKNGDTPGDVLFKKSLRGSDFYSRFVDAGVRAEILLRKINDDIEFLSDAEEPEDTNDEEVPQLQAEEEEQEEAQPTEEEIKKQQEFERIKNELINDPANTQSTYLKTKLEYKDGALITKDNLDGVMMDWENELMKAGCDTIFKSLEYAEDEDDIKEVNILNIGFGMGIIDTMIQSRNPTHHYISEAHPDVLAKLRQDGWFEKPNVTVLEGRWQDTLPELLSKGVFFNGIYYDTYSEHYSDMLELYDLIVGLLKPSGVFSFFNGLGADRQVIYDVYKKIVEIDLNNYGMDVKYTELETPKSTGEEFDDTKESEWQGIKRAYWRCKTYYHPEIRFI</sequence>
<comment type="function">
    <text evidence="6">S-adenosyl-L-methionine-dependent protein-arginine N-methyltransferase that methylates the delta-nitrogen atom of arginine residues to form N5-methylarginine (type IV) in target proteins. Monomethylates ribosomal protein L12.</text>
</comment>
<keyword evidence="1 6" id="KW-0963">Cytoplasm</keyword>
<dbReference type="FunFam" id="3.40.50.150:FF:000310">
    <property type="entry name" value="Arginine N-methyltransferase 2"/>
    <property type="match status" value="1"/>
</dbReference>
<dbReference type="PIRSF" id="PIRSF038148">
    <property type="entry name" value="Arginine_N-mtfrase-2"/>
    <property type="match status" value="1"/>
</dbReference>
<dbReference type="InterPro" id="IPR026480">
    <property type="entry name" value="RMT2_dom"/>
</dbReference>
<evidence type="ECO:0000256" key="7">
    <source>
        <dbReference type="SAM" id="MobiDB-lite"/>
    </source>
</evidence>
<reference evidence="9 10" key="1">
    <citation type="journal article" date="2016" name="Proc. Natl. Acad. Sci. U.S.A.">
        <title>Comparative genomics of biotechnologically important yeasts.</title>
        <authorList>
            <person name="Riley R."/>
            <person name="Haridas S."/>
            <person name="Wolfe K.H."/>
            <person name="Lopes M.R."/>
            <person name="Hittinger C.T."/>
            <person name="Goeker M."/>
            <person name="Salamov A.A."/>
            <person name="Wisecaver J.H."/>
            <person name="Long T.M."/>
            <person name="Calvey C.H."/>
            <person name="Aerts A.L."/>
            <person name="Barry K.W."/>
            <person name="Choi C."/>
            <person name="Clum A."/>
            <person name="Coughlan A.Y."/>
            <person name="Deshpande S."/>
            <person name="Douglass A.P."/>
            <person name="Hanson S.J."/>
            <person name="Klenk H.-P."/>
            <person name="LaButti K.M."/>
            <person name="Lapidus A."/>
            <person name="Lindquist E.A."/>
            <person name="Lipzen A.M."/>
            <person name="Meier-Kolthoff J.P."/>
            <person name="Ohm R.A."/>
            <person name="Otillar R.P."/>
            <person name="Pangilinan J.L."/>
            <person name="Peng Y."/>
            <person name="Rokas A."/>
            <person name="Rosa C.A."/>
            <person name="Scheuner C."/>
            <person name="Sibirny A.A."/>
            <person name="Slot J.C."/>
            <person name="Stielow J.B."/>
            <person name="Sun H."/>
            <person name="Kurtzman C.P."/>
            <person name="Blackwell M."/>
            <person name="Grigoriev I.V."/>
            <person name="Jeffries T.W."/>
        </authorList>
    </citation>
    <scope>NUCLEOTIDE SEQUENCE [LARGE SCALE GENOMIC DNA]</scope>
    <source>
        <strain evidence="10">ATCC 58044 / CBS 1984 / NCYC 433 / NRRL Y-366-8</strain>
    </source>
</reference>
<protein>
    <recommendedName>
        <fullName evidence="6">Arginine N-methyltransferase 2</fullName>
        <ecNumber evidence="6">2.1.1.-</ecNumber>
    </recommendedName>
</protein>
<comment type="subcellular location">
    <subcellularLocation>
        <location evidence="6">Cytoplasm</location>
    </subcellularLocation>
    <subcellularLocation>
        <location evidence="6">Nucleus</location>
    </subcellularLocation>
</comment>
<dbReference type="CDD" id="cd02440">
    <property type="entry name" value="AdoMet_MTases"/>
    <property type="match status" value="1"/>
</dbReference>
<gene>
    <name evidence="9" type="ORF">WICANDRAFT_28386</name>
</gene>
<evidence type="ECO:0000256" key="4">
    <source>
        <dbReference type="ARBA" id="ARBA00022691"/>
    </source>
</evidence>
<comment type="similarity">
    <text evidence="6">Belongs to the class I-like SAM-binding methyltransferase superfamily. RMT2 methyltransferase family.</text>
</comment>
<comment type="subunit">
    <text evidence="6">Monomer.</text>
</comment>
<evidence type="ECO:0000313" key="10">
    <source>
        <dbReference type="Proteomes" id="UP000094112"/>
    </source>
</evidence>
<keyword evidence="4" id="KW-0949">S-adenosyl-L-methionine</keyword>
<dbReference type="PANTHER" id="PTHR32379">
    <property type="entry name" value="GUANIDINOACETATE N-METHYLTRANSFERASE"/>
    <property type="match status" value="1"/>
</dbReference>
<dbReference type="AlphaFoldDB" id="A0A1E3P7M0"/>
<feature type="region of interest" description="Disordered" evidence="7">
    <location>
        <begin position="141"/>
        <end position="176"/>
    </location>
</feature>
<organism evidence="9 10">
    <name type="scientific">Wickerhamomyces anomalus (strain ATCC 58044 / CBS 1984 / NCYC 433 / NRRL Y-366-8)</name>
    <name type="common">Yeast</name>
    <name type="synonym">Hansenula anomala</name>
    <dbReference type="NCBI Taxonomy" id="683960"/>
    <lineage>
        <taxon>Eukaryota</taxon>
        <taxon>Fungi</taxon>
        <taxon>Dikarya</taxon>
        <taxon>Ascomycota</taxon>
        <taxon>Saccharomycotina</taxon>
        <taxon>Saccharomycetes</taxon>
        <taxon>Phaffomycetales</taxon>
        <taxon>Wickerhamomycetaceae</taxon>
        <taxon>Wickerhamomyces</taxon>
    </lineage>
</organism>
<proteinExistence type="inferred from homology"/>
<dbReference type="GO" id="GO:0005737">
    <property type="term" value="C:cytoplasm"/>
    <property type="evidence" value="ECO:0007669"/>
    <property type="project" value="UniProtKB-SubCell"/>
</dbReference>
<evidence type="ECO:0000256" key="6">
    <source>
        <dbReference type="PIRNR" id="PIRNR038148"/>
    </source>
</evidence>
<keyword evidence="3 6" id="KW-0808">Transferase</keyword>
<dbReference type="GeneID" id="30198727"/>
<dbReference type="InterPro" id="IPR017408">
    <property type="entry name" value="Arginine_N-MeTrfase_2"/>
</dbReference>
<evidence type="ECO:0000313" key="9">
    <source>
        <dbReference type="EMBL" id="ODQ61290.1"/>
    </source>
</evidence>
<dbReference type="SUPFAM" id="SSF53335">
    <property type="entry name" value="S-adenosyl-L-methionine-dependent methyltransferases"/>
    <property type="match status" value="1"/>
</dbReference>
<evidence type="ECO:0000256" key="3">
    <source>
        <dbReference type="ARBA" id="ARBA00022679"/>
    </source>
</evidence>
<dbReference type="GO" id="GO:0005634">
    <property type="term" value="C:nucleus"/>
    <property type="evidence" value="ECO:0007669"/>
    <property type="project" value="UniProtKB-SubCell"/>
</dbReference>
<accession>A0A1E3P7M0</accession>
<evidence type="ECO:0000256" key="2">
    <source>
        <dbReference type="ARBA" id="ARBA00022603"/>
    </source>
</evidence>
<dbReference type="Gene3D" id="3.40.50.150">
    <property type="entry name" value="Vaccinia Virus protein VP39"/>
    <property type="match status" value="1"/>
</dbReference>
<dbReference type="InterPro" id="IPR051038">
    <property type="entry name" value="RMT2/GAMT_Mtase"/>
</dbReference>
<evidence type="ECO:0000256" key="5">
    <source>
        <dbReference type="ARBA" id="ARBA00023242"/>
    </source>
</evidence>
<dbReference type="InterPro" id="IPR029063">
    <property type="entry name" value="SAM-dependent_MTases_sf"/>
</dbReference>
<keyword evidence="5 6" id="KW-0539">Nucleus</keyword>